<dbReference type="AlphaFoldDB" id="A0ABC9WIZ7"/>
<dbReference type="Proteomes" id="UP001623348">
    <property type="component" value="Unassembled WGS sequence"/>
</dbReference>
<protein>
    <submittedName>
        <fullName evidence="1">Uncharacterized protein</fullName>
    </submittedName>
</protein>
<reference evidence="1 2" key="1">
    <citation type="submission" date="2024-06" db="EMBL/GenBank/DDBJ databases">
        <title>The draft genome of Grus japonensis, version 3.</title>
        <authorList>
            <person name="Nabeshima K."/>
            <person name="Suzuki S."/>
            <person name="Onuma M."/>
        </authorList>
    </citation>
    <scope>NUCLEOTIDE SEQUENCE [LARGE SCALE GENOMIC DNA]</scope>
    <source>
        <strain evidence="1 2">451A</strain>
    </source>
</reference>
<gene>
    <name evidence="1" type="ORF">GRJ2_001009700</name>
</gene>
<evidence type="ECO:0000313" key="2">
    <source>
        <dbReference type="Proteomes" id="UP001623348"/>
    </source>
</evidence>
<proteinExistence type="predicted"/>
<keyword evidence="2" id="KW-1185">Reference proteome</keyword>
<accession>A0ABC9WIZ7</accession>
<sequence>MERDIQYLRELAVQEMVYYDSDNVQLPTDPDEVQCTRPMWRKFVWSTLLSYTNSLAVMDWKSKEAPTVDEVVGRLRQYE</sequence>
<name>A0ABC9WIZ7_GRUJA</name>
<organism evidence="1 2">
    <name type="scientific">Grus japonensis</name>
    <name type="common">Japanese crane</name>
    <name type="synonym">Red-crowned crane</name>
    <dbReference type="NCBI Taxonomy" id="30415"/>
    <lineage>
        <taxon>Eukaryota</taxon>
        <taxon>Metazoa</taxon>
        <taxon>Chordata</taxon>
        <taxon>Craniata</taxon>
        <taxon>Vertebrata</taxon>
        <taxon>Euteleostomi</taxon>
        <taxon>Archelosauria</taxon>
        <taxon>Archosauria</taxon>
        <taxon>Dinosauria</taxon>
        <taxon>Saurischia</taxon>
        <taxon>Theropoda</taxon>
        <taxon>Coelurosauria</taxon>
        <taxon>Aves</taxon>
        <taxon>Neognathae</taxon>
        <taxon>Neoaves</taxon>
        <taxon>Gruiformes</taxon>
        <taxon>Gruidae</taxon>
        <taxon>Grus</taxon>
    </lineage>
</organism>
<dbReference type="EMBL" id="BAAFJT010000003">
    <property type="protein sequence ID" value="GAB0185444.1"/>
    <property type="molecule type" value="Genomic_DNA"/>
</dbReference>
<evidence type="ECO:0000313" key="1">
    <source>
        <dbReference type="EMBL" id="GAB0185444.1"/>
    </source>
</evidence>
<comment type="caution">
    <text evidence="1">The sequence shown here is derived from an EMBL/GenBank/DDBJ whole genome shotgun (WGS) entry which is preliminary data.</text>
</comment>